<organism evidence="1 2">
    <name type="scientific">Mycobacteroides abscessus MAB_091912_2446</name>
    <dbReference type="NCBI Taxonomy" id="1335414"/>
    <lineage>
        <taxon>Bacteria</taxon>
        <taxon>Bacillati</taxon>
        <taxon>Actinomycetota</taxon>
        <taxon>Actinomycetes</taxon>
        <taxon>Mycobacteriales</taxon>
        <taxon>Mycobacteriaceae</taxon>
        <taxon>Mycobacteroides</taxon>
        <taxon>Mycobacteroides abscessus</taxon>
    </lineage>
</organism>
<proteinExistence type="predicted"/>
<dbReference type="AlphaFoldDB" id="A0A829MC74"/>
<dbReference type="EMBL" id="AYTF01000002">
    <property type="protein sequence ID" value="ESV61918.1"/>
    <property type="molecule type" value="Genomic_DNA"/>
</dbReference>
<sequence>MSQDCRAQASFCMGEVTQMWQPTGRHIGLIQEDQLPQILDAAVPVVP</sequence>
<reference evidence="1 2" key="1">
    <citation type="journal article" date="2014" name="Emerg. Infect. Dis.">
        <title>High-level Relatedness among Mycobacterium abscessus subsp. massiliense Strains from Widely Separated Outbreaks.</title>
        <authorList>
            <person name="Tettelin H."/>
            <person name="Davidson R.M."/>
            <person name="Agrawal S."/>
            <person name="Aitken M.L."/>
            <person name="Shallom S."/>
            <person name="Hasan N.A."/>
            <person name="Strong M."/>
            <person name="Nogueira de Moura V.C."/>
            <person name="De Groote M.A."/>
            <person name="Duarte R.S."/>
            <person name="Hine E."/>
            <person name="Parankush S."/>
            <person name="Su Q."/>
            <person name="Daugherty S.C."/>
            <person name="Fraser C.M."/>
            <person name="Brown-Elliott B.A."/>
            <person name="Wallace R.J.Jr."/>
            <person name="Holland S.M."/>
            <person name="Sampaio E.P."/>
            <person name="Olivier K.N."/>
            <person name="Jackson M."/>
            <person name="Zelazny A.M."/>
        </authorList>
    </citation>
    <scope>NUCLEOTIDE SEQUENCE [LARGE SCALE GENOMIC DNA]</scope>
    <source>
        <strain evidence="1 2">MAB_091912_2446</strain>
    </source>
</reference>
<protein>
    <submittedName>
        <fullName evidence="1">Uncharacterized protein</fullName>
    </submittedName>
</protein>
<accession>A0A829MC74</accession>
<name>A0A829MC74_9MYCO</name>
<gene>
    <name evidence="1" type="ORF">L833_4319</name>
</gene>
<evidence type="ECO:0000313" key="2">
    <source>
        <dbReference type="Proteomes" id="UP000018502"/>
    </source>
</evidence>
<comment type="caution">
    <text evidence="1">The sequence shown here is derived from an EMBL/GenBank/DDBJ whole genome shotgun (WGS) entry which is preliminary data.</text>
</comment>
<evidence type="ECO:0000313" key="1">
    <source>
        <dbReference type="EMBL" id="ESV61918.1"/>
    </source>
</evidence>
<dbReference type="Proteomes" id="UP000018502">
    <property type="component" value="Unassembled WGS sequence"/>
</dbReference>